<dbReference type="EMBL" id="OX459946">
    <property type="protein sequence ID" value="CAI9153299.1"/>
    <property type="molecule type" value="Genomic_DNA"/>
</dbReference>
<dbReference type="CDD" id="cd13265">
    <property type="entry name" value="PH_evt"/>
    <property type="match status" value="1"/>
</dbReference>
<feature type="region of interest" description="Disordered" evidence="3">
    <location>
        <begin position="71"/>
        <end position="104"/>
    </location>
</feature>
<dbReference type="Pfam" id="PF00169">
    <property type="entry name" value="PH"/>
    <property type="match status" value="1"/>
</dbReference>
<keyword evidence="2" id="KW-0472">Membrane</keyword>
<sequence length="336" mass="37338">MPLSSLKATEATLSLRRPCPVRWRMARRDQEPPPPQRLGSESSAVAAEESDGTRTKVVPFISVAQSSVQPEASQGYAPLQEPSGKCCSDRPGTMSPAAPVPPDSTLESPFEEMALVRGGWLWRQSSILRRWKRNWFALWLDGTLGYYHDETAQDEEDRVLIHFNVRDIKIGQECHDVQPPEGRSRDGLLTVNLREGSRLHLCAETKDDAIAWKTALLEANSTPAPTGATVPPRSRRVCPKVRCVTRSWSPCKVERRIWVRVYSPYQDYYEVVPPNAHETTYVRSYYGPPYAGPGVTHIVVREDPCYSAGAPLAMGMLAGAATGAALGSLMWSPCWF</sequence>
<protein>
    <recommendedName>
        <fullName evidence="4">PH domain-containing protein</fullName>
    </recommendedName>
</protein>
<evidence type="ECO:0000259" key="4">
    <source>
        <dbReference type="PROSITE" id="PS50003"/>
    </source>
</evidence>
<dbReference type="PANTHER" id="PTHR14309:SF7">
    <property type="entry name" value="PLECKSTRIN HOMOLOGY DOMAIN-CONTAINING FAMILY B MEMBER 1"/>
    <property type="match status" value="1"/>
</dbReference>
<comment type="subcellular location">
    <subcellularLocation>
        <location evidence="1">Membrane</location>
    </subcellularLocation>
</comment>
<name>A0ABN8Y0E6_RANTA</name>
<organism evidence="5 6">
    <name type="scientific">Rangifer tarandus platyrhynchus</name>
    <name type="common">Svalbard reindeer</name>
    <dbReference type="NCBI Taxonomy" id="3082113"/>
    <lineage>
        <taxon>Eukaryota</taxon>
        <taxon>Metazoa</taxon>
        <taxon>Chordata</taxon>
        <taxon>Craniata</taxon>
        <taxon>Vertebrata</taxon>
        <taxon>Euteleostomi</taxon>
        <taxon>Mammalia</taxon>
        <taxon>Eutheria</taxon>
        <taxon>Laurasiatheria</taxon>
        <taxon>Artiodactyla</taxon>
        <taxon>Ruminantia</taxon>
        <taxon>Pecora</taxon>
        <taxon>Cervidae</taxon>
        <taxon>Odocoileinae</taxon>
        <taxon>Rangifer</taxon>
    </lineage>
</organism>
<dbReference type="InterPro" id="IPR001849">
    <property type="entry name" value="PH_domain"/>
</dbReference>
<dbReference type="Gene3D" id="2.30.29.30">
    <property type="entry name" value="Pleckstrin-homology domain (PH domain)/Phosphotyrosine-binding domain (PTB)"/>
    <property type="match status" value="1"/>
</dbReference>
<keyword evidence="6" id="KW-1185">Reference proteome</keyword>
<evidence type="ECO:0000256" key="3">
    <source>
        <dbReference type="SAM" id="MobiDB-lite"/>
    </source>
</evidence>
<feature type="region of interest" description="Disordered" evidence="3">
    <location>
        <begin position="17"/>
        <end position="53"/>
    </location>
</feature>
<dbReference type="PROSITE" id="PS50003">
    <property type="entry name" value="PH_DOMAIN"/>
    <property type="match status" value="1"/>
</dbReference>
<evidence type="ECO:0000256" key="2">
    <source>
        <dbReference type="ARBA" id="ARBA00023136"/>
    </source>
</evidence>
<proteinExistence type="predicted"/>
<dbReference type="PANTHER" id="PTHR14309">
    <property type="entry name" value="EXPRESSED PROTEIN"/>
    <property type="match status" value="1"/>
</dbReference>
<dbReference type="SMART" id="SM00233">
    <property type="entry name" value="PH"/>
    <property type="match status" value="1"/>
</dbReference>
<dbReference type="Proteomes" id="UP001176941">
    <property type="component" value="Chromosome 10"/>
</dbReference>
<evidence type="ECO:0000256" key="1">
    <source>
        <dbReference type="ARBA" id="ARBA00004370"/>
    </source>
</evidence>
<gene>
    <name evidence="5" type="ORF">MRATA1EN1_LOCUS2261</name>
</gene>
<dbReference type="InterPro" id="IPR039680">
    <property type="entry name" value="PLEKHB1/2"/>
</dbReference>
<reference evidence="5" key="1">
    <citation type="submission" date="2023-04" db="EMBL/GenBank/DDBJ databases">
        <authorList>
            <consortium name="ELIXIR-Norway"/>
        </authorList>
    </citation>
    <scope>NUCLEOTIDE SEQUENCE [LARGE SCALE GENOMIC DNA]</scope>
</reference>
<dbReference type="InterPro" id="IPR011993">
    <property type="entry name" value="PH-like_dom_sf"/>
</dbReference>
<feature type="domain" description="PH" evidence="4">
    <location>
        <begin position="114"/>
        <end position="221"/>
    </location>
</feature>
<evidence type="ECO:0000313" key="6">
    <source>
        <dbReference type="Proteomes" id="UP001176941"/>
    </source>
</evidence>
<evidence type="ECO:0000313" key="5">
    <source>
        <dbReference type="EMBL" id="CAI9153299.1"/>
    </source>
</evidence>
<dbReference type="SUPFAM" id="SSF50729">
    <property type="entry name" value="PH domain-like"/>
    <property type="match status" value="1"/>
</dbReference>
<accession>A0ABN8Y0E6</accession>